<reference evidence="2 3" key="1">
    <citation type="submission" date="2021-01" db="EMBL/GenBank/DDBJ databases">
        <title>Genomic Encyclopedia of Type Strains, Phase IV (KMG-IV): sequencing the most valuable type-strain genomes for metagenomic binning, comparative biology and taxonomic classification.</title>
        <authorList>
            <person name="Goeker M."/>
        </authorList>
    </citation>
    <scope>NUCLEOTIDE SEQUENCE [LARGE SCALE GENOMIC DNA]</scope>
    <source>
        <strain evidence="2 3">DSM 24834</strain>
    </source>
</reference>
<name>A0ABS2NHV9_9BACI</name>
<organism evidence="2 3">
    <name type="scientific">Rossellomorea pakistanensis</name>
    <dbReference type="NCBI Taxonomy" id="992288"/>
    <lineage>
        <taxon>Bacteria</taxon>
        <taxon>Bacillati</taxon>
        <taxon>Bacillota</taxon>
        <taxon>Bacilli</taxon>
        <taxon>Bacillales</taxon>
        <taxon>Bacillaceae</taxon>
        <taxon>Rossellomorea</taxon>
    </lineage>
</organism>
<gene>
    <name evidence="2" type="ORF">JOC86_003981</name>
</gene>
<protein>
    <submittedName>
        <fullName evidence="2">Uncharacterized protein</fullName>
    </submittedName>
</protein>
<evidence type="ECO:0000313" key="3">
    <source>
        <dbReference type="Proteomes" id="UP001646157"/>
    </source>
</evidence>
<keyword evidence="3" id="KW-1185">Reference proteome</keyword>
<keyword evidence="1" id="KW-1133">Transmembrane helix</keyword>
<dbReference type="EMBL" id="JAFBDZ010000004">
    <property type="protein sequence ID" value="MBM7587408.1"/>
    <property type="molecule type" value="Genomic_DNA"/>
</dbReference>
<sequence length="71" mass="8076">MKATLRLPKTKLGWIFLSLIIVNVLLGSWPVIVLFNSDMLILGLPVIIFWSYVIVFTTTSIMWLASRMGVH</sequence>
<proteinExistence type="predicted"/>
<feature type="transmembrane region" description="Helical" evidence="1">
    <location>
        <begin position="41"/>
        <end position="65"/>
    </location>
</feature>
<keyword evidence="1" id="KW-0472">Membrane</keyword>
<evidence type="ECO:0000256" key="1">
    <source>
        <dbReference type="SAM" id="Phobius"/>
    </source>
</evidence>
<dbReference type="Proteomes" id="UP001646157">
    <property type="component" value="Unassembled WGS sequence"/>
</dbReference>
<evidence type="ECO:0000313" key="2">
    <source>
        <dbReference type="EMBL" id="MBM7587408.1"/>
    </source>
</evidence>
<feature type="transmembrane region" description="Helical" evidence="1">
    <location>
        <begin position="12"/>
        <end position="35"/>
    </location>
</feature>
<dbReference type="RefSeq" id="WP_205174579.1">
    <property type="nucleotide sequence ID" value="NZ_JAFBDZ010000004.1"/>
</dbReference>
<comment type="caution">
    <text evidence="2">The sequence shown here is derived from an EMBL/GenBank/DDBJ whole genome shotgun (WGS) entry which is preliminary data.</text>
</comment>
<accession>A0ABS2NHV9</accession>
<keyword evidence="1" id="KW-0812">Transmembrane</keyword>